<keyword evidence="2" id="KW-0813">Transport</keyword>
<evidence type="ECO:0000256" key="4">
    <source>
        <dbReference type="ARBA" id="ARBA00022692"/>
    </source>
</evidence>
<evidence type="ECO:0000256" key="5">
    <source>
        <dbReference type="ARBA" id="ARBA00023136"/>
    </source>
</evidence>
<dbReference type="InterPro" id="IPR039426">
    <property type="entry name" value="TonB-dep_rcpt-like"/>
</dbReference>
<evidence type="ECO:0000256" key="3">
    <source>
        <dbReference type="ARBA" id="ARBA00022452"/>
    </source>
</evidence>
<comment type="subcellular location">
    <subcellularLocation>
        <location evidence="1">Cell outer membrane</location>
        <topology evidence="1">Multi-pass membrane protein</topology>
    </subcellularLocation>
</comment>
<dbReference type="GO" id="GO:0030246">
    <property type="term" value="F:carbohydrate binding"/>
    <property type="evidence" value="ECO:0007669"/>
    <property type="project" value="InterPro"/>
</dbReference>
<dbReference type="Gene3D" id="2.40.170.20">
    <property type="entry name" value="TonB-dependent receptor, beta-barrel domain"/>
    <property type="match status" value="1"/>
</dbReference>
<dbReference type="SUPFAM" id="SSF56935">
    <property type="entry name" value="Porins"/>
    <property type="match status" value="1"/>
</dbReference>
<organism evidence="9 10">
    <name type="scientific">Candidatus Sulfuritelmatomonas gaucii</name>
    <dbReference type="NCBI Taxonomy" id="2043161"/>
    <lineage>
        <taxon>Bacteria</taxon>
        <taxon>Pseudomonadati</taxon>
        <taxon>Acidobacteriota</taxon>
        <taxon>Terriglobia</taxon>
        <taxon>Terriglobales</taxon>
        <taxon>Acidobacteriaceae</taxon>
        <taxon>Candidatus Sulfuritelmatomonas</taxon>
    </lineage>
</organism>
<proteinExistence type="predicted"/>
<dbReference type="Pfam" id="PF25183">
    <property type="entry name" value="OMP_b-brl_4"/>
    <property type="match status" value="1"/>
</dbReference>
<dbReference type="PANTHER" id="PTHR30069:SF46">
    <property type="entry name" value="OAR PROTEIN"/>
    <property type="match status" value="1"/>
</dbReference>
<reference evidence="10" key="1">
    <citation type="submission" date="2018-02" db="EMBL/GenBank/DDBJ databases">
        <authorList>
            <person name="Hausmann B."/>
        </authorList>
    </citation>
    <scope>NUCLEOTIDE SEQUENCE [LARGE SCALE GENOMIC DNA]</scope>
    <source>
        <strain evidence="10">Peat soil MAG SbA5</strain>
    </source>
</reference>
<protein>
    <recommendedName>
        <fullName evidence="8">TonB-dependent transporter Oar-like beta-barrel domain-containing protein</fullName>
    </recommendedName>
</protein>
<dbReference type="Gene3D" id="2.60.40.1120">
    <property type="entry name" value="Carboxypeptidase-like, regulatory domain"/>
    <property type="match status" value="1"/>
</dbReference>
<evidence type="ECO:0000256" key="2">
    <source>
        <dbReference type="ARBA" id="ARBA00022448"/>
    </source>
</evidence>
<keyword evidence="6" id="KW-0998">Cell outer membrane</keyword>
<dbReference type="PANTHER" id="PTHR30069">
    <property type="entry name" value="TONB-DEPENDENT OUTER MEMBRANE RECEPTOR"/>
    <property type="match status" value="1"/>
</dbReference>
<dbReference type="InterPro" id="IPR013784">
    <property type="entry name" value="Carb-bd-like_fold"/>
</dbReference>
<dbReference type="Proteomes" id="UP000239735">
    <property type="component" value="Unassembled WGS sequence"/>
</dbReference>
<evidence type="ECO:0000256" key="7">
    <source>
        <dbReference type="SAM" id="SignalP"/>
    </source>
</evidence>
<dbReference type="EMBL" id="OKRB01000108">
    <property type="protein sequence ID" value="SPE25430.1"/>
    <property type="molecule type" value="Genomic_DNA"/>
</dbReference>
<dbReference type="GO" id="GO:0015344">
    <property type="term" value="F:siderophore uptake transmembrane transporter activity"/>
    <property type="evidence" value="ECO:0007669"/>
    <property type="project" value="TreeGrafter"/>
</dbReference>
<feature type="signal peptide" evidence="7">
    <location>
        <begin position="1"/>
        <end position="17"/>
    </location>
</feature>
<dbReference type="SUPFAM" id="SSF49452">
    <property type="entry name" value="Starch-binding domain-like"/>
    <property type="match status" value="1"/>
</dbReference>
<feature type="domain" description="TonB-dependent transporter Oar-like beta-barrel" evidence="8">
    <location>
        <begin position="232"/>
        <end position="748"/>
    </location>
</feature>
<evidence type="ECO:0000256" key="6">
    <source>
        <dbReference type="ARBA" id="ARBA00023237"/>
    </source>
</evidence>
<gene>
    <name evidence="9" type="ORF">SBA5_50019</name>
</gene>
<evidence type="ECO:0000313" key="10">
    <source>
        <dbReference type="Proteomes" id="UP000239735"/>
    </source>
</evidence>
<evidence type="ECO:0000313" key="9">
    <source>
        <dbReference type="EMBL" id="SPE25430.1"/>
    </source>
</evidence>
<dbReference type="Pfam" id="PF13620">
    <property type="entry name" value="CarboxypepD_reg"/>
    <property type="match status" value="1"/>
</dbReference>
<dbReference type="AlphaFoldDB" id="A0A2N9LQC1"/>
<feature type="chain" id="PRO_5014880092" description="TonB-dependent transporter Oar-like beta-barrel domain-containing protein" evidence="7">
    <location>
        <begin position="18"/>
        <end position="748"/>
    </location>
</feature>
<keyword evidence="5" id="KW-0472">Membrane</keyword>
<keyword evidence="4" id="KW-0812">Transmembrane</keyword>
<dbReference type="InterPro" id="IPR036942">
    <property type="entry name" value="Beta-barrel_TonB_sf"/>
</dbReference>
<evidence type="ECO:0000259" key="8">
    <source>
        <dbReference type="Pfam" id="PF25183"/>
    </source>
</evidence>
<dbReference type="InterPro" id="IPR057601">
    <property type="entry name" value="Oar-like_b-barrel"/>
</dbReference>
<accession>A0A2N9LQC1</accession>
<keyword evidence="7" id="KW-0732">Signal</keyword>
<dbReference type="GO" id="GO:0044718">
    <property type="term" value="P:siderophore transmembrane transport"/>
    <property type="evidence" value="ECO:0007669"/>
    <property type="project" value="TreeGrafter"/>
</dbReference>
<dbReference type="GO" id="GO:0009279">
    <property type="term" value="C:cell outer membrane"/>
    <property type="evidence" value="ECO:0007669"/>
    <property type="project" value="UniProtKB-SubCell"/>
</dbReference>
<evidence type="ECO:0000256" key="1">
    <source>
        <dbReference type="ARBA" id="ARBA00004571"/>
    </source>
</evidence>
<keyword evidence="3" id="KW-1134">Transmembrane beta strand</keyword>
<sequence length="748" mass="79187">MAFFAICLTWSALPAAAQTAGEGSIEGTVTDPSGAVVANVTVTAISTTTGVALKSTTTPEGFYVISPLLPGTYNVTAGAAGFQKFAQQNIVITAMQVLGLNIRLTVGSANEQVTVTTTPPELDTTSATLGGVIQSNVYLELPILVNNQQRDVTAMSNLLPGAQPGARSSLFSGTESRVEEVYLDGIPITTVSQIGDNRPVFNVVPAESIGDINVVTSSAPAEYQGAGMVNYTTKSGGNQYHGSVADFIRNTAFDTWGFTAITATKKEIVNGVVTSVPAGKPGDHQNELAVSAGGPIYIPHLINGHDKLFFFGAYDKFHARSAPNPAQITIPTTKMQSGDFSELLSSNGGPGYVIYDPTTQGACTSHSITGPCRYAFGQSYSGTPGPNGGPTGTPTNIIPSGEISPIAKYLEQWLPAPTTSGISGNFLGGPPTGYDNWLYSGRIDYNMTPKQRISVVVTGGNRVAWPFTLGAAANMALPIPYTESDYSTVAGHWIDFEHSYTFTPHVVNQFRFGWSNFGSPPLKNLTEGVKQDEAATAGITFTGVPSNGQAVTEFPTETFSGANAPQQWGDGGSGQTSTIVNESYTALDNLLWVKGNHAMTFGFQMQALEDNNSSYDGPASSLTMNWSTNETACIVPGGKNSNCTTPVSGSGYLYGPNSGFAYASFMLGAVDSTGISLQPFSVLGGRYRIYSPYFQDDWKVTHKLTLNLGIRWDYIPPYEETLNRWSYLNPNIANPVTGNKGALEFAGT</sequence>
<name>A0A2N9LQC1_9BACT</name>